<dbReference type="Proteomes" id="UP000297245">
    <property type="component" value="Unassembled WGS sequence"/>
</dbReference>
<sequence length="70" mass="7221">MSDIALAAPTSSGLGNGPGSLHKKRNPSNSLPRRLLFHLSRPFPVGLPSNILLLTSVSIKLCASGVSASL</sequence>
<dbReference type="EMBL" id="ML179139">
    <property type="protein sequence ID" value="THU98290.1"/>
    <property type="molecule type" value="Genomic_DNA"/>
</dbReference>
<evidence type="ECO:0000313" key="3">
    <source>
        <dbReference type="Proteomes" id="UP000297245"/>
    </source>
</evidence>
<evidence type="ECO:0000313" key="2">
    <source>
        <dbReference type="EMBL" id="THU98290.1"/>
    </source>
</evidence>
<accession>A0A4S8M7Z7</accession>
<reference evidence="2 3" key="1">
    <citation type="journal article" date="2019" name="Nat. Ecol. Evol.">
        <title>Megaphylogeny resolves global patterns of mushroom evolution.</title>
        <authorList>
            <person name="Varga T."/>
            <person name="Krizsan K."/>
            <person name="Foldi C."/>
            <person name="Dima B."/>
            <person name="Sanchez-Garcia M."/>
            <person name="Sanchez-Ramirez S."/>
            <person name="Szollosi G.J."/>
            <person name="Szarkandi J.G."/>
            <person name="Papp V."/>
            <person name="Albert L."/>
            <person name="Andreopoulos W."/>
            <person name="Angelini C."/>
            <person name="Antonin V."/>
            <person name="Barry K.W."/>
            <person name="Bougher N.L."/>
            <person name="Buchanan P."/>
            <person name="Buyck B."/>
            <person name="Bense V."/>
            <person name="Catcheside P."/>
            <person name="Chovatia M."/>
            <person name="Cooper J."/>
            <person name="Damon W."/>
            <person name="Desjardin D."/>
            <person name="Finy P."/>
            <person name="Geml J."/>
            <person name="Haridas S."/>
            <person name="Hughes K."/>
            <person name="Justo A."/>
            <person name="Karasinski D."/>
            <person name="Kautmanova I."/>
            <person name="Kiss B."/>
            <person name="Kocsube S."/>
            <person name="Kotiranta H."/>
            <person name="LaButti K.M."/>
            <person name="Lechner B.E."/>
            <person name="Liimatainen K."/>
            <person name="Lipzen A."/>
            <person name="Lukacs Z."/>
            <person name="Mihaltcheva S."/>
            <person name="Morgado L.N."/>
            <person name="Niskanen T."/>
            <person name="Noordeloos M.E."/>
            <person name="Ohm R.A."/>
            <person name="Ortiz-Santana B."/>
            <person name="Ovrebo C."/>
            <person name="Racz N."/>
            <person name="Riley R."/>
            <person name="Savchenko A."/>
            <person name="Shiryaev A."/>
            <person name="Soop K."/>
            <person name="Spirin V."/>
            <person name="Szebenyi C."/>
            <person name="Tomsovsky M."/>
            <person name="Tulloss R.E."/>
            <person name="Uehling J."/>
            <person name="Grigoriev I.V."/>
            <person name="Vagvolgyi C."/>
            <person name="Papp T."/>
            <person name="Martin F.M."/>
            <person name="Miettinen O."/>
            <person name="Hibbett D.S."/>
            <person name="Nagy L.G."/>
        </authorList>
    </citation>
    <scope>NUCLEOTIDE SEQUENCE [LARGE SCALE GENOMIC DNA]</scope>
    <source>
        <strain evidence="2 3">CBS 962.96</strain>
    </source>
</reference>
<evidence type="ECO:0000256" key="1">
    <source>
        <dbReference type="SAM" id="MobiDB-lite"/>
    </source>
</evidence>
<name>A0A4S8M7Z7_DENBC</name>
<protein>
    <submittedName>
        <fullName evidence="2">Uncharacterized protein</fullName>
    </submittedName>
</protein>
<gene>
    <name evidence="2" type="ORF">K435DRAFT_777562</name>
</gene>
<organism evidence="2 3">
    <name type="scientific">Dendrothele bispora (strain CBS 962.96)</name>
    <dbReference type="NCBI Taxonomy" id="1314807"/>
    <lineage>
        <taxon>Eukaryota</taxon>
        <taxon>Fungi</taxon>
        <taxon>Dikarya</taxon>
        <taxon>Basidiomycota</taxon>
        <taxon>Agaricomycotina</taxon>
        <taxon>Agaricomycetes</taxon>
        <taxon>Agaricomycetidae</taxon>
        <taxon>Agaricales</taxon>
        <taxon>Agaricales incertae sedis</taxon>
        <taxon>Dendrothele</taxon>
    </lineage>
</organism>
<dbReference type="AlphaFoldDB" id="A0A4S8M7Z7"/>
<keyword evidence="3" id="KW-1185">Reference proteome</keyword>
<feature type="region of interest" description="Disordered" evidence="1">
    <location>
        <begin position="1"/>
        <end position="29"/>
    </location>
</feature>
<proteinExistence type="predicted"/>